<dbReference type="PROSITE" id="PS51371">
    <property type="entry name" value="CBS"/>
    <property type="match status" value="2"/>
</dbReference>
<dbReference type="AlphaFoldDB" id="A0A6A8MAJ1"/>
<dbReference type="InterPro" id="IPR016169">
    <property type="entry name" value="FAD-bd_PCMH_sub2"/>
</dbReference>
<protein>
    <submittedName>
        <fullName evidence="14">HlyC/CorC family transporter</fullName>
    </submittedName>
</protein>
<evidence type="ECO:0000313" key="14">
    <source>
        <dbReference type="EMBL" id="MST68864.1"/>
    </source>
</evidence>
<feature type="signal peptide" evidence="11">
    <location>
        <begin position="1"/>
        <end position="21"/>
    </location>
</feature>
<sequence length="419" mass="46257">MTPYIISIVLLVILSACFSAAETAFTSLNRIKIKNMAADDVKNAQLVLSLSDNYDKLLTTILIGNNVANIGTTAIATVLFVRIFGNIGATISTVVITIVVLIFGEITPKNIAKEHPEGFALASAPAVRGLMIIFTPLNWIFTQWRKGVGKLFGSSEGPAYTEDELITIIDDARNTGSIGEEQSVMIKNAIEFDDLEAIDVITPRVDMVAIELGTDNSQIAGIFKETGLSRLPVYEDDLDNIIGVLNQKDFHNYVVAENRPVEQFIKPVAYVAESIKAAVLLKKMQAKKTHIAIIVDEYGGTTGLVTMEDIIEELVGKIYDEHDTVEMRDVTRIYDGSYMVAGGANLEKFFELFGEDIDEPATTINGWVMIQLDRLPKSGDIFKYESKHKIFSARVTKADSRRALMVHITVEDKPEEDNQ</sequence>
<evidence type="ECO:0000259" key="12">
    <source>
        <dbReference type="PROSITE" id="PS51371"/>
    </source>
</evidence>
<dbReference type="SMART" id="SM00116">
    <property type="entry name" value="CBS"/>
    <property type="match status" value="2"/>
</dbReference>
<evidence type="ECO:0000256" key="11">
    <source>
        <dbReference type="SAM" id="SignalP"/>
    </source>
</evidence>
<evidence type="ECO:0000256" key="3">
    <source>
        <dbReference type="ARBA" id="ARBA00022692"/>
    </source>
</evidence>
<evidence type="ECO:0000256" key="1">
    <source>
        <dbReference type="ARBA" id="ARBA00004141"/>
    </source>
</evidence>
<dbReference type="GO" id="GO:0050660">
    <property type="term" value="F:flavin adenine dinucleotide binding"/>
    <property type="evidence" value="ECO:0007669"/>
    <property type="project" value="InterPro"/>
</dbReference>
<dbReference type="GO" id="GO:0005886">
    <property type="term" value="C:plasma membrane"/>
    <property type="evidence" value="ECO:0007669"/>
    <property type="project" value="TreeGrafter"/>
</dbReference>
<keyword evidence="5 9" id="KW-1133">Transmembrane helix</keyword>
<dbReference type="Pfam" id="PF01595">
    <property type="entry name" value="CNNM"/>
    <property type="match status" value="1"/>
</dbReference>
<dbReference type="SUPFAM" id="SSF54631">
    <property type="entry name" value="CBS-domain pair"/>
    <property type="match status" value="1"/>
</dbReference>
<feature type="chain" id="PRO_5025633898" evidence="11">
    <location>
        <begin position="22"/>
        <end position="419"/>
    </location>
</feature>
<evidence type="ECO:0000259" key="13">
    <source>
        <dbReference type="PROSITE" id="PS51846"/>
    </source>
</evidence>
<dbReference type="PANTHER" id="PTHR22777:SF17">
    <property type="entry name" value="UPF0053 PROTEIN SLL0260"/>
    <property type="match status" value="1"/>
</dbReference>
<proteinExistence type="inferred from homology"/>
<feature type="transmembrane region" description="Helical" evidence="10">
    <location>
        <begin position="118"/>
        <end position="141"/>
    </location>
</feature>
<keyword evidence="4" id="KW-0677">Repeat</keyword>
<evidence type="ECO:0000256" key="4">
    <source>
        <dbReference type="ARBA" id="ARBA00022737"/>
    </source>
</evidence>
<comment type="similarity">
    <text evidence="2">Belongs to the UPF0053 family.</text>
</comment>
<dbReference type="SMART" id="SM01091">
    <property type="entry name" value="CorC_HlyC"/>
    <property type="match status" value="1"/>
</dbReference>
<dbReference type="InterPro" id="IPR044751">
    <property type="entry name" value="Ion_transp-like_CBS"/>
</dbReference>
<keyword evidence="11" id="KW-0732">Signal</keyword>
<dbReference type="InterPro" id="IPR005170">
    <property type="entry name" value="Transptr-assoc_dom"/>
</dbReference>
<keyword evidence="3 9" id="KW-0812">Transmembrane</keyword>
<evidence type="ECO:0000256" key="9">
    <source>
        <dbReference type="PROSITE-ProRule" id="PRU01193"/>
    </source>
</evidence>
<dbReference type="PANTHER" id="PTHR22777">
    <property type="entry name" value="HEMOLYSIN-RELATED"/>
    <property type="match status" value="1"/>
</dbReference>
<feature type="domain" description="CBS" evidence="12">
    <location>
        <begin position="201"/>
        <end position="261"/>
    </location>
</feature>
<dbReference type="Gene3D" id="3.30.465.10">
    <property type="match status" value="1"/>
</dbReference>
<dbReference type="Pfam" id="PF00571">
    <property type="entry name" value="CBS"/>
    <property type="match status" value="2"/>
</dbReference>
<evidence type="ECO:0000256" key="8">
    <source>
        <dbReference type="PROSITE-ProRule" id="PRU00703"/>
    </source>
</evidence>
<evidence type="ECO:0000256" key="5">
    <source>
        <dbReference type="ARBA" id="ARBA00022989"/>
    </source>
</evidence>
<dbReference type="PROSITE" id="PS51846">
    <property type="entry name" value="CNNM"/>
    <property type="match status" value="1"/>
</dbReference>
<dbReference type="InterPro" id="IPR046342">
    <property type="entry name" value="CBS_dom_sf"/>
</dbReference>
<keyword evidence="7 9" id="KW-0472">Membrane</keyword>
<dbReference type="RefSeq" id="WP_154572331.1">
    <property type="nucleotide sequence ID" value="NZ_VUNB01000003.1"/>
</dbReference>
<comment type="caution">
    <text evidence="14">The sequence shown here is derived from an EMBL/GenBank/DDBJ whole genome shotgun (WGS) entry which is preliminary data.</text>
</comment>
<evidence type="ECO:0000256" key="7">
    <source>
        <dbReference type="ARBA" id="ARBA00023136"/>
    </source>
</evidence>
<accession>A0A6A8MAJ1</accession>
<dbReference type="InterPro" id="IPR002550">
    <property type="entry name" value="CNNM"/>
</dbReference>
<dbReference type="FunFam" id="3.10.580.10:FF:000002">
    <property type="entry name" value="Magnesium/cobalt efflux protein CorC"/>
    <property type="match status" value="1"/>
</dbReference>
<dbReference type="Pfam" id="PF03471">
    <property type="entry name" value="CorC_HlyC"/>
    <property type="match status" value="1"/>
</dbReference>
<dbReference type="InterPro" id="IPR000644">
    <property type="entry name" value="CBS_dom"/>
</dbReference>
<feature type="transmembrane region" description="Helical" evidence="10">
    <location>
        <begin position="87"/>
        <end position="106"/>
    </location>
</feature>
<gene>
    <name evidence="14" type="ORF">FYJ66_04565</name>
</gene>
<dbReference type="CDD" id="cd04590">
    <property type="entry name" value="CBS_pair_CorC_HlyC_assoc"/>
    <property type="match status" value="1"/>
</dbReference>
<dbReference type="SUPFAM" id="SSF56176">
    <property type="entry name" value="FAD-binding/transporter-associated domain-like"/>
    <property type="match status" value="1"/>
</dbReference>
<dbReference type="EMBL" id="VUNB01000003">
    <property type="protein sequence ID" value="MST68864.1"/>
    <property type="molecule type" value="Genomic_DNA"/>
</dbReference>
<evidence type="ECO:0000256" key="6">
    <source>
        <dbReference type="ARBA" id="ARBA00023122"/>
    </source>
</evidence>
<evidence type="ECO:0000256" key="2">
    <source>
        <dbReference type="ARBA" id="ARBA00006337"/>
    </source>
</evidence>
<keyword evidence="6 8" id="KW-0129">CBS domain</keyword>
<comment type="subcellular location">
    <subcellularLocation>
        <location evidence="1">Membrane</location>
        <topology evidence="1">Multi-pass membrane protein</topology>
    </subcellularLocation>
</comment>
<feature type="domain" description="CNNM transmembrane" evidence="13">
    <location>
        <begin position="1"/>
        <end position="184"/>
    </location>
</feature>
<dbReference type="InterPro" id="IPR036318">
    <property type="entry name" value="FAD-bd_PCMH-like_sf"/>
</dbReference>
<feature type="domain" description="CBS" evidence="12">
    <location>
        <begin position="264"/>
        <end position="324"/>
    </location>
</feature>
<evidence type="ECO:0000256" key="10">
    <source>
        <dbReference type="SAM" id="Phobius"/>
    </source>
</evidence>
<organism evidence="14">
    <name type="scientific">Baileyella intestinalis</name>
    <dbReference type="NCBI Taxonomy" id="2606709"/>
    <lineage>
        <taxon>Bacteria</taxon>
        <taxon>Bacillati</taxon>
        <taxon>Bacillota</taxon>
        <taxon>Clostridia</taxon>
        <taxon>Peptostreptococcales</taxon>
        <taxon>Anaerovoracaceae</taxon>
        <taxon>Baileyella</taxon>
    </lineage>
</organism>
<dbReference type="Gene3D" id="3.10.580.10">
    <property type="entry name" value="CBS-domain"/>
    <property type="match status" value="1"/>
</dbReference>
<name>A0A6A8MAJ1_9FIRM</name>
<reference evidence="14" key="1">
    <citation type="submission" date="2019-09" db="EMBL/GenBank/DDBJ databases">
        <title>In-depth cultivation of the pig gut microbiome towards novel bacterial diversity and tailored functional studies.</title>
        <authorList>
            <person name="Wylensek D."/>
            <person name="Hitch T.C.A."/>
            <person name="Clavel T."/>
        </authorList>
    </citation>
    <scope>NUCLEOTIDE SEQUENCE</scope>
    <source>
        <strain evidence="14">RF-744-FAT-WT-3</strain>
    </source>
</reference>